<dbReference type="Pfam" id="PF01554">
    <property type="entry name" value="MatE"/>
    <property type="match status" value="1"/>
</dbReference>
<comment type="caution">
    <text evidence="2">The sequence shown here is derived from an EMBL/GenBank/DDBJ whole genome shotgun (WGS) entry which is preliminary data.</text>
</comment>
<feature type="transmembrane region" description="Helical" evidence="1">
    <location>
        <begin position="12"/>
        <end position="32"/>
    </location>
</feature>
<evidence type="ECO:0000256" key="1">
    <source>
        <dbReference type="SAM" id="Phobius"/>
    </source>
</evidence>
<dbReference type="AlphaFoldDB" id="A0A4Y1ZAD0"/>
<organism evidence="2 3">
    <name type="scientific">Sporolactobacillus inulinus</name>
    <dbReference type="NCBI Taxonomy" id="2078"/>
    <lineage>
        <taxon>Bacteria</taxon>
        <taxon>Bacillati</taxon>
        <taxon>Bacillota</taxon>
        <taxon>Bacilli</taxon>
        <taxon>Bacillales</taxon>
        <taxon>Sporolactobacillaceae</taxon>
        <taxon>Sporolactobacillus</taxon>
    </lineage>
</organism>
<name>A0A4Y1ZAD0_9BACL</name>
<gene>
    <name evidence="2" type="ORF">NBRC111894_1561</name>
</gene>
<dbReference type="Proteomes" id="UP000319716">
    <property type="component" value="Unassembled WGS sequence"/>
</dbReference>
<accession>A0A4Y1ZAD0</accession>
<sequence>MNASLKTKCRTVLALALPAMIESLLQTVVGFVDTLFVARLGLAEVTAVGVANTLLAVYIAVSWRSVSVLHR</sequence>
<dbReference type="InterPro" id="IPR002528">
    <property type="entry name" value="MATE_fam"/>
</dbReference>
<dbReference type="EMBL" id="BEXB01000010">
    <property type="protein sequence ID" value="GAY76007.1"/>
    <property type="molecule type" value="Genomic_DNA"/>
</dbReference>
<evidence type="ECO:0000313" key="2">
    <source>
        <dbReference type="EMBL" id="GAY76007.1"/>
    </source>
</evidence>
<reference evidence="2 3" key="1">
    <citation type="submission" date="2017-11" db="EMBL/GenBank/DDBJ databases">
        <title>Draft Genome Sequence of Sporolactobacillus inulinus NBRC 111894 Isolated from Koso, a Japanese Sugar-Vegetable Fermented Beverage.</title>
        <authorList>
            <person name="Chiou T.Y."/>
            <person name="Oshima K."/>
            <person name="Suda W."/>
            <person name="Hattori M."/>
            <person name="Takahashi T."/>
        </authorList>
    </citation>
    <scope>NUCLEOTIDE SEQUENCE [LARGE SCALE GENOMIC DNA]</scope>
    <source>
        <strain evidence="2 3">NBRC111894</strain>
    </source>
</reference>
<keyword evidence="1" id="KW-0812">Transmembrane</keyword>
<keyword evidence="1" id="KW-0472">Membrane</keyword>
<dbReference type="GO" id="GO:0015297">
    <property type="term" value="F:antiporter activity"/>
    <property type="evidence" value="ECO:0007669"/>
    <property type="project" value="InterPro"/>
</dbReference>
<feature type="transmembrane region" description="Helical" evidence="1">
    <location>
        <begin position="38"/>
        <end position="61"/>
    </location>
</feature>
<dbReference type="GO" id="GO:0042910">
    <property type="term" value="F:xenobiotic transmembrane transporter activity"/>
    <property type="evidence" value="ECO:0007669"/>
    <property type="project" value="InterPro"/>
</dbReference>
<proteinExistence type="predicted"/>
<dbReference type="GO" id="GO:0016020">
    <property type="term" value="C:membrane"/>
    <property type="evidence" value="ECO:0007669"/>
    <property type="project" value="InterPro"/>
</dbReference>
<keyword evidence="1" id="KW-1133">Transmembrane helix</keyword>
<evidence type="ECO:0000313" key="3">
    <source>
        <dbReference type="Proteomes" id="UP000319716"/>
    </source>
</evidence>
<protein>
    <submittedName>
        <fullName evidence="2">Multi antimicrobial extrusion protein (Na(+)/drug antiporter), MATE family of MDR efflux pumps</fullName>
    </submittedName>
</protein>